<evidence type="ECO:0000313" key="3">
    <source>
        <dbReference type="Proteomes" id="UP000617555"/>
    </source>
</evidence>
<dbReference type="EMBL" id="BMII01000013">
    <property type="protein sequence ID" value="GGB57763.1"/>
    <property type="molecule type" value="Genomic_DNA"/>
</dbReference>
<dbReference type="InterPro" id="IPR029058">
    <property type="entry name" value="AB_hydrolase_fold"/>
</dbReference>
<keyword evidence="3" id="KW-1185">Reference proteome</keyword>
<proteinExistence type="predicted"/>
<evidence type="ECO:0000259" key="1">
    <source>
        <dbReference type="Pfam" id="PF00561"/>
    </source>
</evidence>
<dbReference type="SUPFAM" id="SSF53474">
    <property type="entry name" value="alpha/beta-Hydrolases"/>
    <property type="match status" value="1"/>
</dbReference>
<dbReference type="Gene3D" id="3.40.50.1820">
    <property type="entry name" value="alpha/beta hydrolase"/>
    <property type="match status" value="1"/>
</dbReference>
<reference evidence="3" key="1">
    <citation type="journal article" date="2019" name="Int. J. Syst. Evol. Microbiol.">
        <title>The Global Catalogue of Microorganisms (GCM) 10K type strain sequencing project: providing services to taxonomists for standard genome sequencing and annotation.</title>
        <authorList>
            <consortium name="The Broad Institute Genomics Platform"/>
            <consortium name="The Broad Institute Genome Sequencing Center for Infectious Disease"/>
            <person name="Wu L."/>
            <person name="Ma J."/>
        </authorList>
    </citation>
    <scope>NUCLEOTIDE SEQUENCE [LARGE SCALE GENOMIC DNA]</scope>
    <source>
        <strain evidence="3">CGMCC 1.15339</strain>
    </source>
</reference>
<dbReference type="PANTHER" id="PTHR43798">
    <property type="entry name" value="MONOACYLGLYCEROL LIPASE"/>
    <property type="match status" value="1"/>
</dbReference>
<gene>
    <name evidence="2" type="ORF">GCM10011607_17900</name>
</gene>
<comment type="caution">
    <text evidence="2">The sequence shown here is derived from an EMBL/GenBank/DDBJ whole genome shotgun (WGS) entry which is preliminary data.</text>
</comment>
<accession>A0ABQ1J1H2</accession>
<dbReference type="InterPro" id="IPR050266">
    <property type="entry name" value="AB_hydrolase_sf"/>
</dbReference>
<name>A0ABQ1J1H2_9GAMM</name>
<dbReference type="Pfam" id="PF00561">
    <property type="entry name" value="Abhydrolase_1"/>
    <property type="match status" value="1"/>
</dbReference>
<dbReference type="PANTHER" id="PTHR43798:SF33">
    <property type="entry name" value="HYDROLASE, PUTATIVE (AFU_ORTHOLOGUE AFUA_2G14860)-RELATED"/>
    <property type="match status" value="1"/>
</dbReference>
<sequence length="499" mass="55493">MISAVLNRLNTWIDKGLNVGKQLILMLLVVWALPVEANWLNDINRKVRSLGEQPVPVANPLTELELTDYPTQYHYERIMVPTHDTPLFVLQAGLEHQKTVILIHGLGDLASKDWLNVIPALAQQYHVVAIDLPGFGLSQGAVFTYSPKEYAKVIDWVIGQYRHSDGVHLVGHSMGGAISLYYANQYPGRIERLVLVDAAGILDRTAYIKHLSTRDNDQTDLPQGLRRVIARVDNFADKILEKTGTGLDPTRLFSGDSSLRNMTIGDKTNMNAALALMEQNFSVLNYQTMPATQLIWGALDTVAPLRTANALQHVLPLSQLQVINDAGHVPMKSHPHVFNQLLLTSLQGPVVSRLQPSNNVSQRVGHCFQDDKTHFSGQYKEIILNDCKLVRFNRVDTESLSMTDSILSMEKSRVGRAGQTLQITRSAINATDTEIHGRMYSQHSRFDFAGVTFYGESPMFVSQASTRLVLSLTRMITPTQSTRLGGSYVLAEQSLESAL</sequence>
<evidence type="ECO:0000313" key="2">
    <source>
        <dbReference type="EMBL" id="GGB57763.1"/>
    </source>
</evidence>
<organism evidence="2 3">
    <name type="scientific">Shewanella inventionis</name>
    <dbReference type="NCBI Taxonomy" id="1738770"/>
    <lineage>
        <taxon>Bacteria</taxon>
        <taxon>Pseudomonadati</taxon>
        <taxon>Pseudomonadota</taxon>
        <taxon>Gammaproteobacteria</taxon>
        <taxon>Alteromonadales</taxon>
        <taxon>Shewanellaceae</taxon>
        <taxon>Shewanella</taxon>
    </lineage>
</organism>
<protein>
    <recommendedName>
        <fullName evidence="1">AB hydrolase-1 domain-containing protein</fullName>
    </recommendedName>
</protein>
<dbReference type="InterPro" id="IPR000073">
    <property type="entry name" value="AB_hydrolase_1"/>
</dbReference>
<dbReference type="Proteomes" id="UP000617555">
    <property type="component" value="Unassembled WGS sequence"/>
</dbReference>
<feature type="domain" description="AB hydrolase-1" evidence="1">
    <location>
        <begin position="99"/>
        <end position="334"/>
    </location>
</feature>
<dbReference type="PRINTS" id="PR00111">
    <property type="entry name" value="ABHYDROLASE"/>
</dbReference>